<proteinExistence type="predicted"/>
<dbReference type="EMBL" id="JAHESF010000057">
    <property type="protein sequence ID" value="MBT1701109.1"/>
    <property type="molecule type" value="Genomic_DNA"/>
</dbReference>
<evidence type="ECO:0000256" key="1">
    <source>
        <dbReference type="SAM" id="SignalP"/>
    </source>
</evidence>
<name>A0AAP2GMC7_9BACT</name>
<feature type="chain" id="PRO_5042950247" description="DUF4840 domain-containing protein" evidence="1">
    <location>
        <begin position="22"/>
        <end position="185"/>
    </location>
</feature>
<keyword evidence="3" id="KW-1185">Reference proteome</keyword>
<comment type="caution">
    <text evidence="2">The sequence shown here is derived from an EMBL/GenBank/DDBJ whole genome shotgun (WGS) entry which is preliminary data.</text>
</comment>
<evidence type="ECO:0000313" key="2">
    <source>
        <dbReference type="EMBL" id="MBT1701109.1"/>
    </source>
</evidence>
<dbReference type="Proteomes" id="UP001319200">
    <property type="component" value="Unassembled WGS sequence"/>
</dbReference>
<evidence type="ECO:0008006" key="4">
    <source>
        <dbReference type="Google" id="ProtNLM"/>
    </source>
</evidence>
<organism evidence="2 3">
    <name type="scientific">Chryseosolibacter histidini</name>
    <dbReference type="NCBI Taxonomy" id="2782349"/>
    <lineage>
        <taxon>Bacteria</taxon>
        <taxon>Pseudomonadati</taxon>
        <taxon>Bacteroidota</taxon>
        <taxon>Cytophagia</taxon>
        <taxon>Cytophagales</taxon>
        <taxon>Chryseotaleaceae</taxon>
        <taxon>Chryseosolibacter</taxon>
    </lineage>
</organism>
<dbReference type="PROSITE" id="PS51257">
    <property type="entry name" value="PROKAR_LIPOPROTEIN"/>
    <property type="match status" value="1"/>
</dbReference>
<dbReference type="AlphaFoldDB" id="A0AAP2GMC7"/>
<feature type="signal peptide" evidence="1">
    <location>
        <begin position="1"/>
        <end position="21"/>
    </location>
</feature>
<accession>A0AAP2GMC7</accession>
<keyword evidence="1" id="KW-0732">Signal</keyword>
<evidence type="ECO:0000313" key="3">
    <source>
        <dbReference type="Proteomes" id="UP001319200"/>
    </source>
</evidence>
<reference evidence="2 3" key="1">
    <citation type="submission" date="2021-05" db="EMBL/GenBank/DDBJ databases">
        <title>A Polyphasic approach of four new species of the genus Ohtaekwangia: Ohtaekwangia histidinii sp. nov., Ohtaekwangia cretensis sp. nov., Ohtaekwangia indiensis sp. nov., Ohtaekwangia reichenbachii sp. nov. from diverse environment.</title>
        <authorList>
            <person name="Octaviana S."/>
        </authorList>
    </citation>
    <scope>NUCLEOTIDE SEQUENCE [LARGE SCALE GENOMIC DNA]</scope>
    <source>
        <strain evidence="2 3">PWU4</strain>
    </source>
</reference>
<protein>
    <recommendedName>
        <fullName evidence="4">DUF4840 domain-containing protein</fullName>
    </recommendedName>
</protein>
<gene>
    <name evidence="2" type="ORF">KK083_29725</name>
</gene>
<sequence>MKNLVLRSLAIFIFTAVVLTSCDELGDVTINEPVTTSITVDETGTNQNVTYSKSLVVDATSNAEIEKYKDNLKSFTVNKITFKIKNYSGEAATTPLSKVSYSATGSAANAIEIASITNFNIKAAADAGTETELVVSNTDLQAMAAILKNNLSITLYLNGSLTKTPVKFTAEFTVDATIVANALNN</sequence>
<dbReference type="RefSeq" id="WP_254169796.1">
    <property type="nucleotide sequence ID" value="NZ_JAHESF010000057.1"/>
</dbReference>